<name>A0A2V1JPC1_EUBRA</name>
<accession>A0A2V1JPC1</accession>
<keyword evidence="2" id="KW-1185">Reference proteome</keyword>
<comment type="caution">
    <text evidence="1">The sequence shown here is derived from an EMBL/GenBank/DDBJ whole genome shotgun (WGS) entry which is preliminary data.</text>
</comment>
<gene>
    <name evidence="1" type="ORF">LG34_12425</name>
</gene>
<evidence type="ECO:0000313" key="2">
    <source>
        <dbReference type="Proteomes" id="UP000245288"/>
    </source>
</evidence>
<dbReference type="Proteomes" id="UP000245288">
    <property type="component" value="Unassembled WGS sequence"/>
</dbReference>
<dbReference type="RefSeq" id="WP_109216270.1">
    <property type="nucleotide sequence ID" value="NZ_JRFU01000136.1"/>
</dbReference>
<proteinExistence type="predicted"/>
<sequence>MGEIASQLLAEKQISYKSIFGAYVMRAQYELASWNQEQKSEEKENQQMIQETVEDYIEQA</sequence>
<organism evidence="1 2">
    <name type="scientific">Eubacterium ramulus</name>
    <dbReference type="NCBI Taxonomy" id="39490"/>
    <lineage>
        <taxon>Bacteria</taxon>
        <taxon>Bacillati</taxon>
        <taxon>Bacillota</taxon>
        <taxon>Clostridia</taxon>
        <taxon>Eubacteriales</taxon>
        <taxon>Eubacteriaceae</taxon>
        <taxon>Eubacterium</taxon>
    </lineage>
</organism>
<dbReference type="AlphaFoldDB" id="A0A2V1JPC1"/>
<evidence type="ECO:0000313" key="1">
    <source>
        <dbReference type="EMBL" id="PWE86009.1"/>
    </source>
</evidence>
<protein>
    <submittedName>
        <fullName evidence="1">Uncharacterized protein</fullName>
    </submittedName>
</protein>
<reference evidence="1 2" key="1">
    <citation type="submission" date="2014-09" db="EMBL/GenBank/DDBJ databases">
        <title>Butyrate-producing bacteria isolated from human gut.</title>
        <authorList>
            <person name="Zhang Q."/>
            <person name="Zhao L."/>
        </authorList>
    </citation>
    <scope>NUCLEOTIDE SEQUENCE [LARGE SCALE GENOMIC DNA]</scope>
    <source>
        <strain evidence="1 2">21</strain>
    </source>
</reference>
<dbReference type="EMBL" id="JRFU01000136">
    <property type="protein sequence ID" value="PWE86009.1"/>
    <property type="molecule type" value="Genomic_DNA"/>
</dbReference>